<feature type="compositionally biased region" description="Low complexity" evidence="1">
    <location>
        <begin position="231"/>
        <end position="240"/>
    </location>
</feature>
<dbReference type="EMBL" id="BAAAQD010000012">
    <property type="protein sequence ID" value="GAA1531891.1"/>
    <property type="molecule type" value="Genomic_DNA"/>
</dbReference>
<feature type="region of interest" description="Disordered" evidence="1">
    <location>
        <begin position="231"/>
        <end position="267"/>
    </location>
</feature>
<gene>
    <name evidence="2" type="primary">kynA</name>
    <name evidence="2" type="ORF">GCM10009827_057050</name>
</gene>
<accession>A0ABN2B2T0</accession>
<dbReference type="PANTHER" id="PTHR10138:SF0">
    <property type="entry name" value="TRYPTOPHAN 2,3-DIOXYGENASE"/>
    <property type="match status" value="1"/>
</dbReference>
<name>A0ABN2B2T0_9ACTN</name>
<organism evidence="2 3">
    <name type="scientific">Dactylosporangium maewongense</name>
    <dbReference type="NCBI Taxonomy" id="634393"/>
    <lineage>
        <taxon>Bacteria</taxon>
        <taxon>Bacillati</taxon>
        <taxon>Actinomycetota</taxon>
        <taxon>Actinomycetes</taxon>
        <taxon>Micromonosporales</taxon>
        <taxon>Micromonosporaceae</taxon>
        <taxon>Dactylosporangium</taxon>
    </lineage>
</organism>
<dbReference type="Pfam" id="PF03301">
    <property type="entry name" value="Trp_dioxygenase"/>
    <property type="match status" value="2"/>
</dbReference>
<keyword evidence="3" id="KW-1185">Reference proteome</keyword>
<evidence type="ECO:0000313" key="3">
    <source>
        <dbReference type="Proteomes" id="UP001501470"/>
    </source>
</evidence>
<evidence type="ECO:0000256" key="1">
    <source>
        <dbReference type="SAM" id="MobiDB-lite"/>
    </source>
</evidence>
<dbReference type="SUPFAM" id="SSF140959">
    <property type="entry name" value="Indolic compounds 2,3-dioxygenase-like"/>
    <property type="match status" value="1"/>
</dbReference>
<dbReference type="InterPro" id="IPR004981">
    <property type="entry name" value="Trp_2_3_dOase"/>
</dbReference>
<dbReference type="PANTHER" id="PTHR10138">
    <property type="entry name" value="TRYPTOPHAN 2,3-DIOXYGENASE"/>
    <property type="match status" value="1"/>
</dbReference>
<dbReference type="RefSeq" id="WP_344505293.1">
    <property type="nucleotide sequence ID" value="NZ_BAAAQD010000012.1"/>
</dbReference>
<comment type="caution">
    <text evidence="2">The sequence shown here is derived from an EMBL/GenBank/DDBJ whole genome shotgun (WGS) entry which is preliminary data.</text>
</comment>
<protein>
    <submittedName>
        <fullName evidence="2">Tryptophan 2,3-dioxygenase</fullName>
    </submittedName>
</protein>
<sequence length="267" mass="29342">MYSHLHPATERPSYAGYLRIPELMSLQHPLAPPDDPRTFRAEHFFIVVHQCSELLLRQVILELDAAVDCLAMTDGDVEDWLESVGRASDCMVTLRQQAELLGRLPVECFAAFRQRLGTASGAQSAHFHRLRTILGLNGDGPGPLFDGYLRLLDRSGRDLAELVAGGLRGDPMFRMSQALAELAQGVWNWQTTHLHVVTRMTGSRSGTGGTTGLEYLTSRLRTPFPQLWAARAEAHAGQAAQTRSHGQIRGNAETRSSHAETHGVSVA</sequence>
<dbReference type="InterPro" id="IPR037217">
    <property type="entry name" value="Trp/Indoleamine_2_3_dOase-like"/>
</dbReference>
<dbReference type="Gene3D" id="1.20.58.480">
    <property type="match status" value="2"/>
</dbReference>
<proteinExistence type="predicted"/>
<evidence type="ECO:0000313" key="2">
    <source>
        <dbReference type="EMBL" id="GAA1531891.1"/>
    </source>
</evidence>
<reference evidence="2 3" key="1">
    <citation type="journal article" date="2019" name="Int. J. Syst. Evol. Microbiol.">
        <title>The Global Catalogue of Microorganisms (GCM) 10K type strain sequencing project: providing services to taxonomists for standard genome sequencing and annotation.</title>
        <authorList>
            <consortium name="The Broad Institute Genomics Platform"/>
            <consortium name="The Broad Institute Genome Sequencing Center for Infectious Disease"/>
            <person name="Wu L."/>
            <person name="Ma J."/>
        </authorList>
    </citation>
    <scope>NUCLEOTIDE SEQUENCE [LARGE SCALE GENOMIC DNA]</scope>
    <source>
        <strain evidence="2 3">JCM 15933</strain>
    </source>
</reference>
<dbReference type="Proteomes" id="UP001501470">
    <property type="component" value="Unassembled WGS sequence"/>
</dbReference>